<feature type="compositionally biased region" description="Basic and acidic residues" evidence="1">
    <location>
        <begin position="298"/>
        <end position="308"/>
    </location>
</feature>
<feature type="compositionally biased region" description="Low complexity" evidence="1">
    <location>
        <begin position="165"/>
        <end position="176"/>
    </location>
</feature>
<feature type="region of interest" description="Disordered" evidence="1">
    <location>
        <begin position="633"/>
        <end position="666"/>
    </location>
</feature>
<feature type="region of interest" description="Disordered" evidence="1">
    <location>
        <begin position="790"/>
        <end position="820"/>
    </location>
</feature>
<feature type="compositionally biased region" description="Basic and acidic residues" evidence="1">
    <location>
        <begin position="248"/>
        <end position="267"/>
    </location>
</feature>
<comment type="caution">
    <text evidence="4">The sequence shown here is derived from an EMBL/GenBank/DDBJ whole genome shotgun (WGS) entry which is preliminary data.</text>
</comment>
<sequence>MHFSLFLHCISLYQVLEFPLEILEASKAPERGTGATCDTRSRRIEGWRDVLHRGDTPAPAQLLVDDFHYAERPMAATSLTRGGCRATSGATSSTRARFGEVKHVFRSDLWERPSAPAPRFILCRKLMLNLDHPRSIPIAHEFSLLIRKKALKEPNFQYNNYQQKSYSNNQQGGYQQRQNTPPGFNNTNNQSTQAQGSSSQAPTSDTSTMAKTNKTDMEAKKAAAAKREFELRGKPLEPAEPSQQGVERTSRQRVLDARKAAEKEKRAGKAVASSSRDEEEEEPAPPKKAKMSKGKGIALERDRSKSPTVEELHHHLAKGVSWVPTRFADPKTMEELGIENDVRTMLQHMKMESFYSMAYPTYVEPSSQFLATLEASFYEGNHVRHGWGKIKFTVNGKSYFMSFKEIGAMMGIEDNEDQTLPRFKKLPTGVWRVISGNQHATGHDKNSAIRHPAVRYLHRILVHTLYPRKEAGTVNEEELRLLYRAVIDNVTPEQLEEFEETDKMKFPTTDIFKRFGMVGLFVERLMYYKDWVWTTADSSPQLGIGGMITPLLIANGVNLGNDPKGPAFIDAPYLRIATYIGGRYQEKVVYTYFRKGKMAKLLLPNRKLTNIERPGIIHFDIDESELFGPHGPIDPVTAPKRRRGGGRGHVMTGTSDATQEGSATPLYGPPRYHFTQSSTALPHGPLREAHEHIDKLQRWNKAQDRTIFKLKTKYKELKKTVKKQAEASAQFMKKVADLLVRGGVGGCSSEDFVTRDTSVPQPQPYDPVTNPSLDLGPPLTARQLLRLARNPQAHKSNSGNKSPSLASTDAETDNEESLSGFGVSIGDIRGTWKHLGSKREWKMLFRRAKHQSGVRERRATPAPEESKAGATSCTEVIHPLQAQLLVDDFHYAERPMAATSLTRGGCRATSGATSSTRARFGEVKHVFRSDLWERPSAPAPRFHTSSIKKERLTFFSETPLLQEHHSSAHPAMLWQCLAPNFPHRTFVEKCDINALSPKPRTSWPQHQVQQ</sequence>
<protein>
    <recommendedName>
        <fullName evidence="3">Arabidopsis retrotransposon Orf1 C-terminal domain-containing protein</fullName>
    </recommendedName>
</protein>
<feature type="compositionally biased region" description="Polar residues" evidence="1">
    <location>
        <begin position="652"/>
        <end position="662"/>
    </location>
</feature>
<keyword evidence="2" id="KW-0732">Signal</keyword>
<feature type="region of interest" description="Disordered" evidence="1">
    <location>
        <begin position="852"/>
        <end position="871"/>
    </location>
</feature>
<evidence type="ECO:0000259" key="3">
    <source>
        <dbReference type="Pfam" id="PF03078"/>
    </source>
</evidence>
<feature type="chain" id="PRO_5047361779" description="Arabidopsis retrotransposon Orf1 C-terminal domain-containing protein" evidence="2">
    <location>
        <begin position="18"/>
        <end position="1010"/>
    </location>
</feature>
<dbReference type="Proteomes" id="UP000823674">
    <property type="component" value="Chromosome A02"/>
</dbReference>
<feature type="compositionally biased region" description="Polar residues" evidence="1">
    <location>
        <begin position="793"/>
        <end position="809"/>
    </location>
</feature>
<reference evidence="4 5" key="1">
    <citation type="submission" date="2021-03" db="EMBL/GenBank/DDBJ databases">
        <authorList>
            <person name="King G.J."/>
            <person name="Bancroft I."/>
            <person name="Baten A."/>
            <person name="Bloomfield J."/>
            <person name="Borpatragohain P."/>
            <person name="He Z."/>
            <person name="Irish N."/>
            <person name="Irwin J."/>
            <person name="Liu K."/>
            <person name="Mauleon R.P."/>
            <person name="Moore J."/>
            <person name="Morris R."/>
            <person name="Ostergaard L."/>
            <person name="Wang B."/>
            <person name="Wells R."/>
        </authorList>
    </citation>
    <scope>NUCLEOTIDE SEQUENCE [LARGE SCALE GENOMIC DNA]</scope>
    <source>
        <strain evidence="4">R-o-18</strain>
        <tissue evidence="4">Leaf</tissue>
    </source>
</reference>
<evidence type="ECO:0000256" key="2">
    <source>
        <dbReference type="SAM" id="SignalP"/>
    </source>
</evidence>
<feature type="region of interest" description="Disordered" evidence="1">
    <location>
        <begin position="751"/>
        <end position="777"/>
    </location>
</feature>
<evidence type="ECO:0000256" key="1">
    <source>
        <dbReference type="SAM" id="MobiDB-lite"/>
    </source>
</evidence>
<feature type="signal peptide" evidence="2">
    <location>
        <begin position="1"/>
        <end position="17"/>
    </location>
</feature>
<feature type="compositionally biased region" description="Basic and acidic residues" evidence="1">
    <location>
        <begin position="853"/>
        <end position="867"/>
    </location>
</feature>
<dbReference type="EMBL" id="JADBGQ010000002">
    <property type="protein sequence ID" value="KAG5408504.1"/>
    <property type="molecule type" value="Genomic_DNA"/>
</dbReference>
<evidence type="ECO:0000313" key="4">
    <source>
        <dbReference type="EMBL" id="KAG5408504.1"/>
    </source>
</evidence>
<dbReference type="InterPro" id="IPR004312">
    <property type="entry name" value="ATHILA_Orf1_C"/>
</dbReference>
<dbReference type="Pfam" id="PF03078">
    <property type="entry name" value="ATHILA"/>
    <property type="match status" value="1"/>
</dbReference>
<gene>
    <name evidence="4" type="primary">A02g500900.1_BraROA</name>
    <name evidence="4" type="ORF">IGI04_004823</name>
</gene>
<accession>A0ABQ7NC86</accession>
<evidence type="ECO:0000313" key="5">
    <source>
        <dbReference type="Proteomes" id="UP000823674"/>
    </source>
</evidence>
<name>A0ABQ7NC86_BRACM</name>
<organism evidence="4 5">
    <name type="scientific">Brassica rapa subsp. trilocularis</name>
    <dbReference type="NCBI Taxonomy" id="1813537"/>
    <lineage>
        <taxon>Eukaryota</taxon>
        <taxon>Viridiplantae</taxon>
        <taxon>Streptophyta</taxon>
        <taxon>Embryophyta</taxon>
        <taxon>Tracheophyta</taxon>
        <taxon>Spermatophyta</taxon>
        <taxon>Magnoliopsida</taxon>
        <taxon>eudicotyledons</taxon>
        <taxon>Gunneridae</taxon>
        <taxon>Pentapetalae</taxon>
        <taxon>rosids</taxon>
        <taxon>malvids</taxon>
        <taxon>Brassicales</taxon>
        <taxon>Brassicaceae</taxon>
        <taxon>Brassiceae</taxon>
        <taxon>Brassica</taxon>
    </lineage>
</organism>
<feature type="region of interest" description="Disordered" evidence="1">
    <location>
        <begin position="165"/>
        <end position="308"/>
    </location>
</feature>
<feature type="compositionally biased region" description="Polar residues" evidence="1">
    <location>
        <begin position="202"/>
        <end position="212"/>
    </location>
</feature>
<feature type="compositionally biased region" description="Low complexity" evidence="1">
    <location>
        <begin position="185"/>
        <end position="201"/>
    </location>
</feature>
<feature type="domain" description="Arabidopsis retrotransposon Orf1 C-terminal" evidence="3">
    <location>
        <begin position="292"/>
        <end position="726"/>
    </location>
</feature>
<proteinExistence type="predicted"/>
<keyword evidence="5" id="KW-1185">Reference proteome</keyword>
<feature type="compositionally biased region" description="Basic and acidic residues" evidence="1">
    <location>
        <begin position="213"/>
        <end position="237"/>
    </location>
</feature>